<dbReference type="Proteomes" id="UP000229570">
    <property type="component" value="Unassembled WGS sequence"/>
</dbReference>
<name>A0A2H0KNL4_9BACT</name>
<organism evidence="1 2">
    <name type="scientific">Candidatus Roizmanbacteria bacterium CG11_big_fil_rev_8_21_14_0_20_35_14</name>
    <dbReference type="NCBI Taxonomy" id="1974855"/>
    <lineage>
        <taxon>Bacteria</taxon>
        <taxon>Candidatus Roizmaniibacteriota</taxon>
    </lineage>
</organism>
<protein>
    <submittedName>
        <fullName evidence="1">Uncharacterized protein</fullName>
    </submittedName>
</protein>
<evidence type="ECO:0000313" key="1">
    <source>
        <dbReference type="EMBL" id="PIQ72855.1"/>
    </source>
</evidence>
<comment type="caution">
    <text evidence="1">The sequence shown here is derived from an EMBL/GenBank/DDBJ whole genome shotgun (WGS) entry which is preliminary data.</text>
</comment>
<proteinExistence type="predicted"/>
<reference evidence="1 2" key="1">
    <citation type="submission" date="2017-09" db="EMBL/GenBank/DDBJ databases">
        <title>Depth-based differentiation of microbial function through sediment-hosted aquifers and enrichment of novel symbionts in the deep terrestrial subsurface.</title>
        <authorList>
            <person name="Probst A.J."/>
            <person name="Ladd B."/>
            <person name="Jarett J.K."/>
            <person name="Geller-Mcgrath D.E."/>
            <person name="Sieber C.M."/>
            <person name="Emerson J.B."/>
            <person name="Anantharaman K."/>
            <person name="Thomas B.C."/>
            <person name="Malmstrom R."/>
            <person name="Stieglmeier M."/>
            <person name="Klingl A."/>
            <person name="Woyke T."/>
            <person name="Ryan C.M."/>
            <person name="Banfield J.F."/>
        </authorList>
    </citation>
    <scope>NUCLEOTIDE SEQUENCE [LARGE SCALE GENOMIC DNA]</scope>
    <source>
        <strain evidence="1">CG11_big_fil_rev_8_21_14_0_20_35_14</strain>
    </source>
</reference>
<sequence>MQDSELGILSPGVQREQRTAGGLILPTTRDPTKVLATIEKVRDRLKELAGDLMTTSAGLEIPAAPNKVMIVTGKKPYVPTDIKEVIKYANKSEGVPAKRSGSEMALAEFDLPLFLSKEVKKKLGNDFQANPYLAEVATNIEKLPHFRSARPSSDKGRYSSEVLQRSTIQTGYYDITQGKRVERTVIKPGPLEAAAIVMTKLLQEPSFHNELGNRVIVCLSKLMKNYRTETKSGLELPEMPDLVHSIAESISILSTRNESRLQLYDILSQIRISPALAAEVIEKMDKHKDLDHPLAYKLTLIIAEKDPYHPWIKTQGERRSRLLTQLNGSSQDLFDMYGELKRQSGGLVFSGDIIHPLDGKVGMEIEYGLKQNTAVNEQLLHKDWANGRGGDNGEIRRSSNALKYDGAYRRSLIDLTEWLRDEATHISSLHIHYDMLKHPHKPDLGNLYQSVGRGITLRKNELDTWEIRGMLPPLFRGSLQPARISDVVELYLHATTEVKGYATPKITVHEGDKPPIDRLIFGYVAGCIPSSEGRLALLMALHTPFMMQGVNPFAFVSSYDRGSIPAILAAAKNAHIDGDTRSPFIHLLEIAYATNFGEGWLPVNRSVDESQEQAFIRNVMESSSPLNSARKVTEMYFVTQIEDKLRAGQQLTNTDLNFLYEVNKKDHPYERNPRIKAIRSRRNLEEDMAIIFGCSQDQIAHRASEINENTRAYVGPLERDIFLRLPEQVNHIYTSFPEGEEIQRDKLAIGGMPKSDLEGAVTTGRFHTDSYALNMMRNRDFTTLQNPETIDTVQLKVGDFGFTDYPTTDELFKRAQSFGLELCPAETGPHLRLKDTNQPLNKLYCIAIKPFINSDGNPRVFELEYNGDGLWLFGSWTGHYWNFNIRWVFRVRK</sequence>
<accession>A0A2H0KNL4</accession>
<dbReference type="AlphaFoldDB" id="A0A2H0KNL4"/>
<evidence type="ECO:0000313" key="2">
    <source>
        <dbReference type="Proteomes" id="UP000229570"/>
    </source>
</evidence>
<gene>
    <name evidence="1" type="ORF">COV86_00800</name>
</gene>
<dbReference type="EMBL" id="PCVL01000008">
    <property type="protein sequence ID" value="PIQ72855.1"/>
    <property type="molecule type" value="Genomic_DNA"/>
</dbReference>